<keyword evidence="3" id="KW-0812">Transmembrane</keyword>
<dbReference type="GO" id="GO:0008654">
    <property type="term" value="P:phospholipid biosynthetic process"/>
    <property type="evidence" value="ECO:0007669"/>
    <property type="project" value="InterPro"/>
</dbReference>
<accession>A0A4R8L9T7</accession>
<sequence length="207" mass="22344">MPLVNTRVTPNHLTTVRLLIGLIGALCLARGGYGWVNLGALFIVISNFVDHTDGELARVSGKSSRIGHFYDLASDALVTVLLFGGLGYGVRVASVREWIGVGVSPFLLGCVAGIAVALIFFLRMRIEEMEGKAGTKQASLGGFETEDVLYLLPLVTLFSGVAPFLIAASIGAPLFAAWVVIDYRRVVRRSRPQPEAKQEASQIWVSR</sequence>
<feature type="transmembrane region" description="Helical" evidence="3">
    <location>
        <begin position="20"/>
        <end position="49"/>
    </location>
</feature>
<dbReference type="InterPro" id="IPR000462">
    <property type="entry name" value="CDP-OH_P_trans"/>
</dbReference>
<feature type="transmembrane region" description="Helical" evidence="3">
    <location>
        <begin position="69"/>
        <end position="90"/>
    </location>
</feature>
<gene>
    <name evidence="4" type="ORF">BX592_13110</name>
</gene>
<keyword evidence="1 2" id="KW-0808">Transferase</keyword>
<dbReference type="PROSITE" id="PS00379">
    <property type="entry name" value="CDP_ALCOHOL_P_TRANSF"/>
    <property type="match status" value="1"/>
</dbReference>
<feature type="transmembrane region" description="Helical" evidence="3">
    <location>
        <begin position="148"/>
        <end position="181"/>
    </location>
</feature>
<keyword evidence="3" id="KW-1133">Transmembrane helix</keyword>
<evidence type="ECO:0000256" key="3">
    <source>
        <dbReference type="SAM" id="Phobius"/>
    </source>
</evidence>
<feature type="transmembrane region" description="Helical" evidence="3">
    <location>
        <begin position="102"/>
        <end position="122"/>
    </location>
</feature>
<dbReference type="GO" id="GO:0016780">
    <property type="term" value="F:phosphotransferase activity, for other substituted phosphate groups"/>
    <property type="evidence" value="ECO:0007669"/>
    <property type="project" value="InterPro"/>
</dbReference>
<comment type="caution">
    <text evidence="4">The sequence shown here is derived from an EMBL/GenBank/DDBJ whole genome shotgun (WGS) entry which is preliminary data.</text>
</comment>
<keyword evidence="3" id="KW-0472">Membrane</keyword>
<dbReference type="AlphaFoldDB" id="A0A4R8L9T7"/>
<dbReference type="InterPro" id="IPR043130">
    <property type="entry name" value="CDP-OH_PTrfase_TM_dom"/>
</dbReference>
<evidence type="ECO:0000313" key="5">
    <source>
        <dbReference type="Proteomes" id="UP000295509"/>
    </source>
</evidence>
<name>A0A4R8L9T7_9BURK</name>
<dbReference type="EMBL" id="SORE01000031">
    <property type="protein sequence ID" value="TDY38710.1"/>
    <property type="molecule type" value="Genomic_DNA"/>
</dbReference>
<evidence type="ECO:0000256" key="2">
    <source>
        <dbReference type="RuleBase" id="RU003750"/>
    </source>
</evidence>
<organism evidence="4 5">
    <name type="scientific">Paraburkholderia rhizosphaerae</name>
    <dbReference type="NCBI Taxonomy" id="480658"/>
    <lineage>
        <taxon>Bacteria</taxon>
        <taxon>Pseudomonadati</taxon>
        <taxon>Pseudomonadota</taxon>
        <taxon>Betaproteobacteria</taxon>
        <taxon>Burkholderiales</taxon>
        <taxon>Burkholderiaceae</taxon>
        <taxon>Paraburkholderia</taxon>
    </lineage>
</organism>
<proteinExistence type="inferred from homology"/>
<reference evidence="4 5" key="1">
    <citation type="submission" date="2019-03" db="EMBL/GenBank/DDBJ databases">
        <title>Genomic Encyclopedia of Type Strains, Phase III (KMG-III): the genomes of soil and plant-associated and newly described type strains.</title>
        <authorList>
            <person name="Whitman W."/>
        </authorList>
    </citation>
    <scope>NUCLEOTIDE SEQUENCE [LARGE SCALE GENOMIC DNA]</scope>
    <source>
        <strain evidence="4 5">LMG 29544</strain>
    </source>
</reference>
<dbReference type="Proteomes" id="UP000295509">
    <property type="component" value="Unassembled WGS sequence"/>
</dbReference>
<comment type="similarity">
    <text evidence="2">Belongs to the CDP-alcohol phosphatidyltransferase class-I family.</text>
</comment>
<dbReference type="InterPro" id="IPR048254">
    <property type="entry name" value="CDP_ALCOHOL_P_TRANSF_CS"/>
</dbReference>
<protein>
    <submittedName>
        <fullName evidence="4">Phosphatidylglycerophosphate synthase</fullName>
    </submittedName>
</protein>
<dbReference type="Gene3D" id="1.20.120.1760">
    <property type="match status" value="1"/>
</dbReference>
<dbReference type="Pfam" id="PF01066">
    <property type="entry name" value="CDP-OH_P_transf"/>
    <property type="match status" value="1"/>
</dbReference>
<evidence type="ECO:0000256" key="1">
    <source>
        <dbReference type="ARBA" id="ARBA00022679"/>
    </source>
</evidence>
<dbReference type="GO" id="GO:0016020">
    <property type="term" value="C:membrane"/>
    <property type="evidence" value="ECO:0007669"/>
    <property type="project" value="InterPro"/>
</dbReference>
<keyword evidence="5" id="KW-1185">Reference proteome</keyword>
<evidence type="ECO:0000313" key="4">
    <source>
        <dbReference type="EMBL" id="TDY38710.1"/>
    </source>
</evidence>